<organism evidence="5 6">
    <name type="scientific">Coniophora puteana (strain RWD-64-598)</name>
    <name type="common">Brown rot fungus</name>
    <dbReference type="NCBI Taxonomy" id="741705"/>
    <lineage>
        <taxon>Eukaryota</taxon>
        <taxon>Fungi</taxon>
        <taxon>Dikarya</taxon>
        <taxon>Basidiomycota</taxon>
        <taxon>Agaricomycotina</taxon>
        <taxon>Agaricomycetes</taxon>
        <taxon>Agaricomycetidae</taxon>
        <taxon>Boletales</taxon>
        <taxon>Coniophorineae</taxon>
        <taxon>Coniophoraceae</taxon>
        <taxon>Coniophora</taxon>
    </lineage>
</organism>
<feature type="compositionally biased region" description="Basic and acidic residues" evidence="4">
    <location>
        <begin position="656"/>
        <end position="687"/>
    </location>
</feature>
<evidence type="ECO:0000313" key="6">
    <source>
        <dbReference type="Proteomes" id="UP000053558"/>
    </source>
</evidence>
<dbReference type="PROSITE" id="PS00678">
    <property type="entry name" value="WD_REPEATS_1"/>
    <property type="match status" value="1"/>
</dbReference>
<feature type="compositionally biased region" description="Polar residues" evidence="4">
    <location>
        <begin position="710"/>
        <end position="721"/>
    </location>
</feature>
<dbReference type="PANTHER" id="PTHR44129">
    <property type="entry name" value="WD REPEAT-CONTAINING PROTEIN POP1"/>
    <property type="match status" value="1"/>
</dbReference>
<feature type="repeat" description="WD" evidence="3">
    <location>
        <begin position="14"/>
        <end position="55"/>
    </location>
</feature>
<dbReference type="Pfam" id="PF00400">
    <property type="entry name" value="WD40"/>
    <property type="match status" value="5"/>
</dbReference>
<sequence>MASKPKTPSEAQPFSGYKGNVSCIEYSPDGQIIATGCSDGIIQLWNARTGSLSWEFKPSEPVYSLAFAHSGRRLAAICAMPRAGVAHVFMWSLGDEAEGNSSCRDLKTSYDTDGRAASGAHIVTFSSDDKHVAVLMPTLVALQDALTGSMTHELFRANKSCRLESLLAFTAANRKVLFAHRERSRSGLLHVRSFDLVSKEQENLELSLPPSSLLRPPLASSYDGTVVAGALSHDGILVWDTETGSLLHGPLRGQTDTTTCICFLLNGKWIVGRSSDKYICVWDSSTDEPAFGPLKHRSQRSVTAVACSPVGDHVVCVDDDNSIHVWDIPEEKSILSSVPDNGDHRSPLLHSTYARVKSILWFPDGSHFISSSEDDYIVTWDAYTGKQVREFLFPGGSHIALSTDGAFLAVGSLRKPGKVVLLDVKTGEEQASLLEIQSKTRRIEFSPDNSTLAILMEESNSLELICNVFDQHHRKVEKIQSAEPVIDVAFSPDGERFAYATLGNGGIFVCALGTRVVTMHFPTHLSSPAQSLVFSPDGRLLLGCLDLNTVTLWDLATTQPILHVPRKPTRNTMAAFSPDGIAILLDWRDNEHRSGVEMFSVASGERLWRMAQASDVSAFAFSPGGDKIVVGFKPGSLSVYDAQTGRAILPKKRVRAAEATKNVGKEGRENRVKSRRSRPDQQRRAAGLDDLDEDSILNLPAASNLAGSGRSPSNGRQNLSDGNPRGFNKAFHFPPFANHITLPFWPAYSPLAAGYQTHRRCSVPAWPPQVREEINLNEKTKARQPHLARHLRNPLAHPPRAMLLVL</sequence>
<dbReference type="GeneID" id="19205733"/>
<dbReference type="PROSITE" id="PS50294">
    <property type="entry name" value="WD_REPEATS_REGION"/>
    <property type="match status" value="1"/>
</dbReference>
<dbReference type="InterPro" id="IPR019775">
    <property type="entry name" value="WD40_repeat_CS"/>
</dbReference>
<accession>A0A5M3MGX9</accession>
<evidence type="ECO:0000256" key="4">
    <source>
        <dbReference type="SAM" id="MobiDB-lite"/>
    </source>
</evidence>
<dbReference type="Gene3D" id="2.130.10.10">
    <property type="entry name" value="YVTN repeat-like/Quinoprotein amine dehydrogenase"/>
    <property type="match status" value="4"/>
</dbReference>
<dbReference type="OrthoDB" id="10260946at2759"/>
<gene>
    <name evidence="5" type="ORF">CONPUDRAFT_167262</name>
</gene>
<keyword evidence="1 3" id="KW-0853">WD repeat</keyword>
<feature type="repeat" description="WD" evidence="3">
    <location>
        <begin position="295"/>
        <end position="336"/>
    </location>
</feature>
<feature type="region of interest" description="Disordered" evidence="4">
    <location>
        <begin position="656"/>
        <end position="726"/>
    </location>
</feature>
<dbReference type="SUPFAM" id="SSF50998">
    <property type="entry name" value="Quinoprotein alcohol dehydrogenase-like"/>
    <property type="match status" value="1"/>
</dbReference>
<evidence type="ECO:0000256" key="1">
    <source>
        <dbReference type="ARBA" id="ARBA00022574"/>
    </source>
</evidence>
<proteinExistence type="predicted"/>
<keyword evidence="6" id="KW-1185">Reference proteome</keyword>
<dbReference type="SUPFAM" id="SSF50969">
    <property type="entry name" value="YVTN repeat-like/Quinoprotein amine dehydrogenase"/>
    <property type="match status" value="1"/>
</dbReference>
<dbReference type="InterPro" id="IPR015943">
    <property type="entry name" value="WD40/YVTN_repeat-like_dom_sf"/>
</dbReference>
<dbReference type="Proteomes" id="UP000053558">
    <property type="component" value="Unassembled WGS sequence"/>
</dbReference>
<dbReference type="AlphaFoldDB" id="A0A5M3MGX9"/>
<dbReference type="InterPro" id="IPR011047">
    <property type="entry name" value="Quinoprotein_ADH-like_sf"/>
</dbReference>
<evidence type="ECO:0000256" key="3">
    <source>
        <dbReference type="PROSITE-ProRule" id="PRU00221"/>
    </source>
</evidence>
<dbReference type="InterPro" id="IPR011044">
    <property type="entry name" value="Quino_amine_DH_bsu"/>
</dbReference>
<protein>
    <submittedName>
        <fullName evidence="5">WD40 repeat-like protein</fullName>
    </submittedName>
</protein>
<dbReference type="PROSITE" id="PS50082">
    <property type="entry name" value="WD_REPEATS_2"/>
    <property type="match status" value="3"/>
</dbReference>
<name>A0A5M3MGX9_CONPW</name>
<dbReference type="InterPro" id="IPR050349">
    <property type="entry name" value="WD_LIS1/nudF_dynein_reg"/>
</dbReference>
<reference evidence="6" key="1">
    <citation type="journal article" date="2012" name="Science">
        <title>The Paleozoic origin of enzymatic lignin decomposition reconstructed from 31 fungal genomes.</title>
        <authorList>
            <person name="Floudas D."/>
            <person name="Binder M."/>
            <person name="Riley R."/>
            <person name="Barry K."/>
            <person name="Blanchette R.A."/>
            <person name="Henrissat B."/>
            <person name="Martinez A.T."/>
            <person name="Otillar R."/>
            <person name="Spatafora J.W."/>
            <person name="Yadav J.S."/>
            <person name="Aerts A."/>
            <person name="Benoit I."/>
            <person name="Boyd A."/>
            <person name="Carlson A."/>
            <person name="Copeland A."/>
            <person name="Coutinho P.M."/>
            <person name="de Vries R.P."/>
            <person name="Ferreira P."/>
            <person name="Findley K."/>
            <person name="Foster B."/>
            <person name="Gaskell J."/>
            <person name="Glotzer D."/>
            <person name="Gorecki P."/>
            <person name="Heitman J."/>
            <person name="Hesse C."/>
            <person name="Hori C."/>
            <person name="Igarashi K."/>
            <person name="Jurgens J.A."/>
            <person name="Kallen N."/>
            <person name="Kersten P."/>
            <person name="Kohler A."/>
            <person name="Kuees U."/>
            <person name="Kumar T.K.A."/>
            <person name="Kuo A."/>
            <person name="LaButti K."/>
            <person name="Larrondo L.F."/>
            <person name="Lindquist E."/>
            <person name="Ling A."/>
            <person name="Lombard V."/>
            <person name="Lucas S."/>
            <person name="Lundell T."/>
            <person name="Martin R."/>
            <person name="McLaughlin D.J."/>
            <person name="Morgenstern I."/>
            <person name="Morin E."/>
            <person name="Murat C."/>
            <person name="Nagy L.G."/>
            <person name="Nolan M."/>
            <person name="Ohm R.A."/>
            <person name="Patyshakuliyeva A."/>
            <person name="Rokas A."/>
            <person name="Ruiz-Duenas F.J."/>
            <person name="Sabat G."/>
            <person name="Salamov A."/>
            <person name="Samejima M."/>
            <person name="Schmutz J."/>
            <person name="Slot J.C."/>
            <person name="St John F."/>
            <person name="Stenlid J."/>
            <person name="Sun H."/>
            <person name="Sun S."/>
            <person name="Syed K."/>
            <person name="Tsang A."/>
            <person name="Wiebenga A."/>
            <person name="Young D."/>
            <person name="Pisabarro A."/>
            <person name="Eastwood D.C."/>
            <person name="Martin F."/>
            <person name="Cullen D."/>
            <person name="Grigoriev I.V."/>
            <person name="Hibbett D.S."/>
        </authorList>
    </citation>
    <scope>NUCLEOTIDE SEQUENCE [LARGE SCALE GENOMIC DNA]</scope>
    <source>
        <strain evidence="6">RWD-64-598 SS2</strain>
    </source>
</reference>
<dbReference type="KEGG" id="cput:CONPUDRAFT_167262"/>
<evidence type="ECO:0000256" key="2">
    <source>
        <dbReference type="ARBA" id="ARBA00022737"/>
    </source>
</evidence>
<dbReference type="RefSeq" id="XP_007771281.1">
    <property type="nucleotide sequence ID" value="XM_007773091.1"/>
</dbReference>
<feature type="repeat" description="WD" evidence="3">
    <location>
        <begin position="349"/>
        <end position="390"/>
    </location>
</feature>
<evidence type="ECO:0000313" key="5">
    <source>
        <dbReference type="EMBL" id="EIW78200.1"/>
    </source>
</evidence>
<dbReference type="SMART" id="SM00320">
    <property type="entry name" value="WD40"/>
    <property type="match status" value="8"/>
</dbReference>
<comment type="caution">
    <text evidence="5">The sequence shown here is derived from an EMBL/GenBank/DDBJ whole genome shotgun (WGS) entry which is preliminary data.</text>
</comment>
<dbReference type="InterPro" id="IPR001680">
    <property type="entry name" value="WD40_rpt"/>
</dbReference>
<keyword evidence="2" id="KW-0677">Repeat</keyword>
<dbReference type="EMBL" id="JH711582">
    <property type="protein sequence ID" value="EIW78200.1"/>
    <property type="molecule type" value="Genomic_DNA"/>
</dbReference>